<evidence type="ECO:0000313" key="3">
    <source>
        <dbReference type="EMBL" id="UNP30509.1"/>
    </source>
</evidence>
<dbReference type="RefSeq" id="WP_057941735.1">
    <property type="nucleotide sequence ID" value="NZ_CP011131.1"/>
</dbReference>
<evidence type="ECO:0000259" key="2">
    <source>
        <dbReference type="Pfam" id="PF14534"/>
    </source>
</evidence>
<dbReference type="Gene3D" id="3.10.450.50">
    <property type="match status" value="1"/>
</dbReference>
<sequence length="152" mass="16718">MSRPSALAGACLFAALLASPFAAAEQREDLAALEALDIRYQAAVKANDAATMANILHDDFVLISGRGQVSDKAALLKEAREARTVYERQDASERRVRVWGDTGVVTALLWLKGKTDGVPFEYRLWYSDTYARTAQGWRYVLGQASLRLPDAP</sequence>
<evidence type="ECO:0000256" key="1">
    <source>
        <dbReference type="SAM" id="SignalP"/>
    </source>
</evidence>
<dbReference type="InterPro" id="IPR032710">
    <property type="entry name" value="NTF2-like_dom_sf"/>
</dbReference>
<proteinExistence type="predicted"/>
<feature type="domain" description="DUF4440" evidence="2">
    <location>
        <begin position="33"/>
        <end position="138"/>
    </location>
</feature>
<dbReference type="Pfam" id="PF14534">
    <property type="entry name" value="DUF4440"/>
    <property type="match status" value="1"/>
</dbReference>
<organism evidence="3 4">
    <name type="scientific">Lysobacter gummosus</name>
    <dbReference type="NCBI Taxonomy" id="262324"/>
    <lineage>
        <taxon>Bacteria</taxon>
        <taxon>Pseudomonadati</taxon>
        <taxon>Pseudomonadota</taxon>
        <taxon>Gammaproteobacteria</taxon>
        <taxon>Lysobacterales</taxon>
        <taxon>Lysobacteraceae</taxon>
        <taxon>Lysobacter</taxon>
    </lineage>
</organism>
<feature type="chain" id="PRO_5045621505" evidence="1">
    <location>
        <begin position="25"/>
        <end position="152"/>
    </location>
</feature>
<protein>
    <submittedName>
        <fullName evidence="3">Nuclear transport factor 2 family protein</fullName>
    </submittedName>
</protein>
<keyword evidence="4" id="KW-1185">Reference proteome</keyword>
<evidence type="ECO:0000313" key="4">
    <source>
        <dbReference type="Proteomes" id="UP000829194"/>
    </source>
</evidence>
<feature type="signal peptide" evidence="1">
    <location>
        <begin position="1"/>
        <end position="24"/>
    </location>
</feature>
<dbReference type="Proteomes" id="UP000829194">
    <property type="component" value="Chromosome"/>
</dbReference>
<gene>
    <name evidence="3" type="ORF">MOV92_04375</name>
</gene>
<accession>A0ABY3XFU0</accession>
<reference evidence="3 4" key="1">
    <citation type="submission" date="2022-03" db="EMBL/GenBank/DDBJ databases">
        <title>Complete genome sequence of Lysobacter capsici VKM B-2533 and Lysobacter gummosus 10.1.1, promising sources of lytic agents.</title>
        <authorList>
            <person name="Tarlachkov S.V."/>
            <person name="Kudryakova I.V."/>
            <person name="Afoshin A.S."/>
            <person name="Leontyevskaya E.A."/>
            <person name="Leontyevskaya N.V."/>
        </authorList>
    </citation>
    <scope>NUCLEOTIDE SEQUENCE [LARGE SCALE GENOMIC DNA]</scope>
    <source>
        <strain evidence="3 4">10.1.1</strain>
    </source>
</reference>
<dbReference type="InterPro" id="IPR027843">
    <property type="entry name" value="DUF4440"/>
</dbReference>
<keyword evidence="1" id="KW-0732">Signal</keyword>
<dbReference type="EMBL" id="CP093547">
    <property type="protein sequence ID" value="UNP30509.1"/>
    <property type="molecule type" value="Genomic_DNA"/>
</dbReference>
<dbReference type="SUPFAM" id="SSF54427">
    <property type="entry name" value="NTF2-like"/>
    <property type="match status" value="1"/>
</dbReference>
<name>A0ABY3XFU0_9GAMM</name>